<accession>A0ABQ5GUB7</accession>
<evidence type="ECO:0000313" key="2">
    <source>
        <dbReference type="Proteomes" id="UP001151760"/>
    </source>
</evidence>
<dbReference type="Proteomes" id="UP001151760">
    <property type="component" value="Unassembled WGS sequence"/>
</dbReference>
<gene>
    <name evidence="1" type="ORF">Tco_1053515</name>
</gene>
<sequence>MSEFRQTSQFAKAVSLILGIVDTYLASKIKEAVDVAVHAPRYCSNVKRHVLLWLARSLRASVYTTPRSYMRHQDLA</sequence>
<comment type="caution">
    <text evidence="1">The sequence shown here is derived from an EMBL/GenBank/DDBJ whole genome shotgun (WGS) entry which is preliminary data.</text>
</comment>
<keyword evidence="2" id="KW-1185">Reference proteome</keyword>
<dbReference type="EMBL" id="BQNB010018874">
    <property type="protein sequence ID" value="GJT79173.1"/>
    <property type="molecule type" value="Genomic_DNA"/>
</dbReference>
<protein>
    <submittedName>
        <fullName evidence="1">Uncharacterized protein</fullName>
    </submittedName>
</protein>
<reference evidence="1" key="2">
    <citation type="submission" date="2022-01" db="EMBL/GenBank/DDBJ databases">
        <authorList>
            <person name="Yamashiro T."/>
            <person name="Shiraishi A."/>
            <person name="Satake H."/>
            <person name="Nakayama K."/>
        </authorList>
    </citation>
    <scope>NUCLEOTIDE SEQUENCE</scope>
</reference>
<proteinExistence type="predicted"/>
<reference evidence="1" key="1">
    <citation type="journal article" date="2022" name="Int. J. Mol. Sci.">
        <title>Draft Genome of Tanacetum Coccineum: Genomic Comparison of Closely Related Tanacetum-Family Plants.</title>
        <authorList>
            <person name="Yamashiro T."/>
            <person name="Shiraishi A."/>
            <person name="Nakayama K."/>
            <person name="Satake H."/>
        </authorList>
    </citation>
    <scope>NUCLEOTIDE SEQUENCE</scope>
</reference>
<name>A0ABQ5GUB7_9ASTR</name>
<evidence type="ECO:0000313" key="1">
    <source>
        <dbReference type="EMBL" id="GJT79173.1"/>
    </source>
</evidence>
<organism evidence="1 2">
    <name type="scientific">Tanacetum coccineum</name>
    <dbReference type="NCBI Taxonomy" id="301880"/>
    <lineage>
        <taxon>Eukaryota</taxon>
        <taxon>Viridiplantae</taxon>
        <taxon>Streptophyta</taxon>
        <taxon>Embryophyta</taxon>
        <taxon>Tracheophyta</taxon>
        <taxon>Spermatophyta</taxon>
        <taxon>Magnoliopsida</taxon>
        <taxon>eudicotyledons</taxon>
        <taxon>Gunneridae</taxon>
        <taxon>Pentapetalae</taxon>
        <taxon>asterids</taxon>
        <taxon>campanulids</taxon>
        <taxon>Asterales</taxon>
        <taxon>Asteraceae</taxon>
        <taxon>Asteroideae</taxon>
        <taxon>Anthemideae</taxon>
        <taxon>Anthemidinae</taxon>
        <taxon>Tanacetum</taxon>
    </lineage>
</organism>